<dbReference type="GO" id="GO:0009279">
    <property type="term" value="C:cell outer membrane"/>
    <property type="evidence" value="ECO:0007669"/>
    <property type="project" value="UniProtKB-SubCell"/>
</dbReference>
<dbReference type="GO" id="GO:0015288">
    <property type="term" value="F:porin activity"/>
    <property type="evidence" value="ECO:0007669"/>
    <property type="project" value="TreeGrafter"/>
</dbReference>
<feature type="coiled-coil region" evidence="7">
    <location>
        <begin position="210"/>
        <end position="244"/>
    </location>
</feature>
<dbReference type="GO" id="GO:0015562">
    <property type="term" value="F:efflux transmembrane transporter activity"/>
    <property type="evidence" value="ECO:0007669"/>
    <property type="project" value="InterPro"/>
</dbReference>
<proteinExistence type="predicted"/>
<evidence type="ECO:0000256" key="7">
    <source>
        <dbReference type="SAM" id="Coils"/>
    </source>
</evidence>
<dbReference type="InterPro" id="IPR003423">
    <property type="entry name" value="OMP_efflux"/>
</dbReference>
<evidence type="ECO:0000256" key="5">
    <source>
        <dbReference type="ARBA" id="ARBA00023136"/>
    </source>
</evidence>
<dbReference type="PANTHER" id="PTHR30026">
    <property type="entry name" value="OUTER MEMBRANE PROTEIN TOLC"/>
    <property type="match status" value="1"/>
</dbReference>
<comment type="subcellular location">
    <subcellularLocation>
        <location evidence="1">Cell outer membrane</location>
    </subcellularLocation>
</comment>
<keyword evidence="6" id="KW-0998">Cell outer membrane</keyword>
<evidence type="ECO:0000256" key="4">
    <source>
        <dbReference type="ARBA" id="ARBA00022692"/>
    </source>
</evidence>
<sequence length="500" mass="55567">MIRIQSWKNVLGIVPICLVLGVGLGSTGVEAQVNRVVFGIEDAVRTALGANPDIVAARLGLAEAEERVSEAWSEVYPSVDLNASYSRNISPTVNFLPASIFDPTAGPDDYLPVRFGADNQWASTISVEQPLLRPSVFVGVGAASRFEQLQSEAVRGQSHAVATRVRLSYYQFLLSSEQLRLTENSVRRVRESVRETRVRNETGLASDYDLLRLEVELANLEPNLRRAENSIREIRRQLAIELDVSDQEEITVRGALANMDLDNLENNDADNREILEFMGFQAGDLELSDRALQMAGELRSDLRQLELNRDLRQSEVRLEQASYFPEVTLFGNYIINAQDNGSPNFFARGDGQRAYSRIVGVRVSLPVFQGFRRVSRVGQKRAALRSAEVQSQRGHDMAQAQVKSLLELSVEALLRARAQRLAVQQATRGFEIASAQYREGLGSQFELIDAEVALRQSEFNYAQAVFDYLVARAQLDEATGLVPFVDQAAIQTAGEGYELP</sequence>
<dbReference type="EMBL" id="UINC01000954">
    <property type="protein sequence ID" value="SUZ65240.1"/>
    <property type="molecule type" value="Genomic_DNA"/>
</dbReference>
<dbReference type="AlphaFoldDB" id="A0A381PE88"/>
<evidence type="ECO:0000313" key="8">
    <source>
        <dbReference type="EMBL" id="SUZ65240.1"/>
    </source>
</evidence>
<dbReference type="Gene3D" id="1.20.1600.10">
    <property type="entry name" value="Outer membrane efflux proteins (OEP)"/>
    <property type="match status" value="1"/>
</dbReference>
<accession>A0A381PE88</accession>
<keyword evidence="2" id="KW-0813">Transport</keyword>
<dbReference type="GO" id="GO:1990281">
    <property type="term" value="C:efflux pump complex"/>
    <property type="evidence" value="ECO:0007669"/>
    <property type="project" value="TreeGrafter"/>
</dbReference>
<dbReference type="PANTHER" id="PTHR30026:SF20">
    <property type="entry name" value="OUTER MEMBRANE PROTEIN TOLC"/>
    <property type="match status" value="1"/>
</dbReference>
<gene>
    <name evidence="8" type="ORF">METZ01_LOCUS18094</name>
</gene>
<keyword evidence="5" id="KW-0472">Membrane</keyword>
<dbReference type="SUPFAM" id="SSF56954">
    <property type="entry name" value="Outer membrane efflux proteins (OEP)"/>
    <property type="match status" value="1"/>
</dbReference>
<keyword evidence="7" id="KW-0175">Coiled coil</keyword>
<evidence type="ECO:0008006" key="9">
    <source>
        <dbReference type="Google" id="ProtNLM"/>
    </source>
</evidence>
<organism evidence="8">
    <name type="scientific">marine metagenome</name>
    <dbReference type="NCBI Taxonomy" id="408172"/>
    <lineage>
        <taxon>unclassified sequences</taxon>
        <taxon>metagenomes</taxon>
        <taxon>ecological metagenomes</taxon>
    </lineage>
</organism>
<evidence type="ECO:0000256" key="1">
    <source>
        <dbReference type="ARBA" id="ARBA00004442"/>
    </source>
</evidence>
<evidence type="ECO:0000256" key="6">
    <source>
        <dbReference type="ARBA" id="ARBA00023237"/>
    </source>
</evidence>
<keyword evidence="3" id="KW-1134">Transmembrane beta strand</keyword>
<dbReference type="InterPro" id="IPR051906">
    <property type="entry name" value="TolC-like"/>
</dbReference>
<evidence type="ECO:0000256" key="3">
    <source>
        <dbReference type="ARBA" id="ARBA00022452"/>
    </source>
</evidence>
<keyword evidence="4" id="KW-0812">Transmembrane</keyword>
<evidence type="ECO:0000256" key="2">
    <source>
        <dbReference type="ARBA" id="ARBA00022448"/>
    </source>
</evidence>
<protein>
    <recommendedName>
        <fullName evidence="9">TolC family protein</fullName>
    </recommendedName>
</protein>
<name>A0A381PE88_9ZZZZ</name>
<dbReference type="Pfam" id="PF02321">
    <property type="entry name" value="OEP"/>
    <property type="match status" value="2"/>
</dbReference>
<reference evidence="8" key="1">
    <citation type="submission" date="2018-05" db="EMBL/GenBank/DDBJ databases">
        <authorList>
            <person name="Lanie J.A."/>
            <person name="Ng W.-L."/>
            <person name="Kazmierczak K.M."/>
            <person name="Andrzejewski T.M."/>
            <person name="Davidsen T.M."/>
            <person name="Wayne K.J."/>
            <person name="Tettelin H."/>
            <person name="Glass J.I."/>
            <person name="Rusch D."/>
            <person name="Podicherti R."/>
            <person name="Tsui H.-C.T."/>
            <person name="Winkler M.E."/>
        </authorList>
    </citation>
    <scope>NUCLEOTIDE SEQUENCE</scope>
</reference>